<evidence type="ECO:0000313" key="1">
    <source>
        <dbReference type="EMBL" id="GFA22536.1"/>
    </source>
</evidence>
<evidence type="ECO:0008006" key="2">
    <source>
        <dbReference type="Google" id="ProtNLM"/>
    </source>
</evidence>
<gene>
    <name evidence="1" type="ORF">Tci_594508</name>
</gene>
<sequence length="43" mass="4699">HLEDGFLKIKVPKMAHEKKQSKVIDIVEHGTSGEDIKATKAAA</sequence>
<dbReference type="EMBL" id="BKCJ010388528">
    <property type="protein sequence ID" value="GFA22536.1"/>
    <property type="molecule type" value="Genomic_DNA"/>
</dbReference>
<accession>A0A699JB56</accession>
<proteinExistence type="predicted"/>
<dbReference type="AlphaFoldDB" id="A0A699JB56"/>
<protein>
    <recommendedName>
        <fullName evidence="2">SHSP domain-containing protein</fullName>
    </recommendedName>
</protein>
<feature type="non-terminal residue" evidence="1">
    <location>
        <position position="1"/>
    </location>
</feature>
<name>A0A699JB56_TANCI</name>
<reference evidence="1" key="1">
    <citation type="journal article" date="2019" name="Sci. Rep.">
        <title>Draft genome of Tanacetum cinerariifolium, the natural source of mosquito coil.</title>
        <authorList>
            <person name="Yamashiro T."/>
            <person name="Shiraishi A."/>
            <person name="Satake H."/>
            <person name="Nakayama K."/>
        </authorList>
    </citation>
    <scope>NUCLEOTIDE SEQUENCE</scope>
</reference>
<organism evidence="1">
    <name type="scientific">Tanacetum cinerariifolium</name>
    <name type="common">Dalmatian daisy</name>
    <name type="synonym">Chrysanthemum cinerariifolium</name>
    <dbReference type="NCBI Taxonomy" id="118510"/>
    <lineage>
        <taxon>Eukaryota</taxon>
        <taxon>Viridiplantae</taxon>
        <taxon>Streptophyta</taxon>
        <taxon>Embryophyta</taxon>
        <taxon>Tracheophyta</taxon>
        <taxon>Spermatophyta</taxon>
        <taxon>Magnoliopsida</taxon>
        <taxon>eudicotyledons</taxon>
        <taxon>Gunneridae</taxon>
        <taxon>Pentapetalae</taxon>
        <taxon>asterids</taxon>
        <taxon>campanulids</taxon>
        <taxon>Asterales</taxon>
        <taxon>Asteraceae</taxon>
        <taxon>Asteroideae</taxon>
        <taxon>Anthemideae</taxon>
        <taxon>Anthemidinae</taxon>
        <taxon>Tanacetum</taxon>
    </lineage>
</organism>
<comment type="caution">
    <text evidence="1">The sequence shown here is derived from an EMBL/GenBank/DDBJ whole genome shotgun (WGS) entry which is preliminary data.</text>
</comment>